<dbReference type="InterPro" id="IPR014710">
    <property type="entry name" value="RmlC-like_jellyroll"/>
</dbReference>
<reference evidence="1" key="1">
    <citation type="submission" date="2020-09" db="EMBL/GenBank/DDBJ databases">
        <title>Genome seq and assembly of Tianweitania sp.</title>
        <authorList>
            <person name="Chhetri G."/>
        </authorList>
    </citation>
    <scope>NUCLEOTIDE SEQUENCE</scope>
    <source>
        <strain evidence="1">Rool2</strain>
    </source>
</reference>
<dbReference type="Pfam" id="PF16867">
    <property type="entry name" value="DMSP_lyase"/>
    <property type="match status" value="1"/>
</dbReference>
<dbReference type="Proteomes" id="UP000643405">
    <property type="component" value="Unassembled WGS sequence"/>
</dbReference>
<protein>
    <submittedName>
        <fullName evidence="1">Dimethylsulfoniopropionate lyase</fullName>
    </submittedName>
</protein>
<dbReference type="InterPro" id="IPR011051">
    <property type="entry name" value="RmlC_Cupin_sf"/>
</dbReference>
<comment type="caution">
    <text evidence="1">The sequence shown here is derived from an EMBL/GenBank/DDBJ whole genome shotgun (WGS) entry which is preliminary data.</text>
</comment>
<dbReference type="GO" id="GO:0047869">
    <property type="term" value="F:dimethylpropiothetin dethiomethylase activity"/>
    <property type="evidence" value="ECO:0007669"/>
    <property type="project" value="InterPro"/>
</dbReference>
<dbReference type="Gene3D" id="2.60.120.10">
    <property type="entry name" value="Jelly Rolls"/>
    <property type="match status" value="1"/>
</dbReference>
<evidence type="ECO:0000313" key="2">
    <source>
        <dbReference type="Proteomes" id="UP000643405"/>
    </source>
</evidence>
<dbReference type="InterPro" id="IPR031723">
    <property type="entry name" value="DMSP_lyase"/>
</dbReference>
<dbReference type="SUPFAM" id="SSF51182">
    <property type="entry name" value="RmlC-like cupins"/>
    <property type="match status" value="1"/>
</dbReference>
<gene>
    <name evidence="1" type="ORF">ICI42_20290</name>
</gene>
<accession>A0A8J6U5U5</accession>
<dbReference type="EMBL" id="JACVVX010000008">
    <property type="protein sequence ID" value="MBD0416995.1"/>
    <property type="molecule type" value="Genomic_DNA"/>
</dbReference>
<dbReference type="AlphaFoldDB" id="A0A8J6U5U5"/>
<organism evidence="1 2">
    <name type="scientific">Oryzicola mucosus</name>
    <dbReference type="NCBI Taxonomy" id="2767425"/>
    <lineage>
        <taxon>Bacteria</taxon>
        <taxon>Pseudomonadati</taxon>
        <taxon>Pseudomonadota</taxon>
        <taxon>Alphaproteobacteria</taxon>
        <taxon>Hyphomicrobiales</taxon>
        <taxon>Phyllobacteriaceae</taxon>
        <taxon>Oryzicola</taxon>
    </lineage>
</organism>
<keyword evidence="1" id="KW-0456">Lyase</keyword>
<name>A0A8J6U5U5_9HYPH</name>
<proteinExistence type="predicted"/>
<evidence type="ECO:0000313" key="1">
    <source>
        <dbReference type="EMBL" id="MBD0416995.1"/>
    </source>
</evidence>
<sequence length="199" mass="21874">MAARREDLQSFLEAASIAFRQFATAPSSQTSLQHIFAALEKPCAQRGGAGSRLPVCEVLDSAFWVDIHHDTLRKLMDRFKALEPILEWRTRTKNDGTASANFAEGHANAIVVGPGGLESREDVWLGVSLLAPNVRYPDHDHAPEEVYLVLSQGEFRQGDGEWFSPGIGGSFYNAPGIKHAMRSLDTPLLAFWALRVDAA</sequence>
<keyword evidence="2" id="KW-1185">Reference proteome</keyword>
<dbReference type="RefSeq" id="WP_188166428.1">
    <property type="nucleotide sequence ID" value="NZ_JACVVX010000008.1"/>
</dbReference>